<feature type="region of interest" description="Disordered" evidence="2">
    <location>
        <begin position="1401"/>
        <end position="1427"/>
    </location>
</feature>
<feature type="domain" description="Cullin family profile" evidence="3">
    <location>
        <begin position="888"/>
        <end position="1014"/>
    </location>
</feature>
<dbReference type="PANTHER" id="PTHR45957:SF1">
    <property type="entry name" value="ANAPHASE-PROMOTING COMPLEX SUBUNIT 2"/>
    <property type="match status" value="1"/>
</dbReference>
<dbReference type="GO" id="GO:0070979">
    <property type="term" value="P:protein K11-linked ubiquitination"/>
    <property type="evidence" value="ECO:0007669"/>
    <property type="project" value="TreeGrafter"/>
</dbReference>
<dbReference type="InterPro" id="IPR036317">
    <property type="entry name" value="Cullin_homology_sf"/>
</dbReference>
<reference evidence="4" key="1">
    <citation type="submission" date="2022-10" db="EMBL/GenBank/DDBJ databases">
        <title>Adaptive evolution leads to modifications in subtelomeric GC content in a zoonotic Cryptosporidium species.</title>
        <authorList>
            <person name="Li J."/>
            <person name="Feng Y."/>
            <person name="Xiao L."/>
        </authorList>
    </citation>
    <scope>NUCLEOTIDE SEQUENCE</scope>
    <source>
        <strain evidence="4">33844</strain>
    </source>
</reference>
<protein>
    <submittedName>
        <fullName evidence="4">Cullin domain-containing protein</fullName>
    </submittedName>
</protein>
<evidence type="ECO:0000259" key="3">
    <source>
        <dbReference type="PROSITE" id="PS50069"/>
    </source>
</evidence>
<accession>A0A9D5DME9</accession>
<dbReference type="OrthoDB" id="339337at2759"/>
<gene>
    <name evidence="4" type="ORF">OJ253_369</name>
</gene>
<feature type="compositionally biased region" description="Basic and acidic residues" evidence="2">
    <location>
        <begin position="386"/>
        <end position="395"/>
    </location>
</feature>
<proteinExistence type="inferred from homology"/>
<feature type="compositionally biased region" description="Polar residues" evidence="2">
    <location>
        <begin position="1416"/>
        <end position="1427"/>
    </location>
</feature>
<name>A0A9D5DME9_9CRYT</name>
<dbReference type="InterPro" id="IPR016158">
    <property type="entry name" value="Cullin_homology"/>
</dbReference>
<dbReference type="SUPFAM" id="SSF75632">
    <property type="entry name" value="Cullin homology domain"/>
    <property type="match status" value="1"/>
</dbReference>
<evidence type="ECO:0000256" key="2">
    <source>
        <dbReference type="SAM" id="MobiDB-lite"/>
    </source>
</evidence>
<evidence type="ECO:0000256" key="1">
    <source>
        <dbReference type="PROSITE-ProRule" id="PRU00330"/>
    </source>
</evidence>
<dbReference type="InterPro" id="IPR044554">
    <property type="entry name" value="ANAPC2"/>
</dbReference>
<dbReference type="EMBL" id="JAPCXC010000004">
    <property type="protein sequence ID" value="KAJ1613109.1"/>
    <property type="molecule type" value="Genomic_DNA"/>
</dbReference>
<dbReference type="GO" id="GO:0007091">
    <property type="term" value="P:metaphase/anaphase transition of mitotic cell cycle"/>
    <property type="evidence" value="ECO:0007669"/>
    <property type="project" value="TreeGrafter"/>
</dbReference>
<dbReference type="PANTHER" id="PTHR45957">
    <property type="entry name" value="ANAPHASE-PROMOTING COMPLEX SUBUNIT 2"/>
    <property type="match status" value="1"/>
</dbReference>
<organism evidence="4">
    <name type="scientific">Cryptosporidium canis</name>
    <dbReference type="NCBI Taxonomy" id="195482"/>
    <lineage>
        <taxon>Eukaryota</taxon>
        <taxon>Sar</taxon>
        <taxon>Alveolata</taxon>
        <taxon>Apicomplexa</taxon>
        <taxon>Conoidasida</taxon>
        <taxon>Coccidia</taxon>
        <taxon>Eucoccidiorida</taxon>
        <taxon>Eimeriorina</taxon>
        <taxon>Cryptosporidiidae</taxon>
        <taxon>Cryptosporidium</taxon>
    </lineage>
</organism>
<feature type="region of interest" description="Disordered" evidence="2">
    <location>
        <begin position="1341"/>
        <end position="1361"/>
    </location>
</feature>
<sequence>MLVENDVNSGLCGPSDVCERSEVSDEVLEAWVVASVAAKSFVNDISKTLDEHIYNYQSYKQTQFGGEGALNGLHPGKRLPESKLQLQRLLSVLEAPEVKDALGCIDRNDFSIQLLETFLGNSLDYVISREVAFFWTTLLLLGDVDNLDSRMSSNDTSSVDEALESSSSARNGLKFAPVGGDSLSFHCCLVFGLTRLLWNIVIVLYGAASLMNIPVQERSIFVHDYLSLREDESPKSMASIPLQRLMHSFMTKVRILIVDGIPPGFDSILGKYIFGLVSQLSRKVLVHEDLSIKNEMVPLIMRETILRILIEDSYGNVNGRVETCSIRLESLQHLYEHKSSKVLSLNGSFPSNLDFEIFESLLGLIVSNTVASGAERVGSDPGSDTRAGERGARSEVEDRECWEERRIWEVLGVISRGPMTEDLSKGVSEAPLETLSRAHVAILDELIWLVFCSDQEWDGGVSDKCSRVSLMTRLGDLPVLMRLAGLESVWRQKVVSVFMAQSADAVLFLEKRDTDESNLRIFSKYIHEFMAPVLMGLLDGGFEHIKVQNPRFVDQEQSLEDNICIRDFRAAFKARDGHEPVICDLSLQMIFEEFYMEYNWSLKRRVIDMISGFPKSKGVILDLYITMNHFPSSDIFREAWYSEISREILNYVNERLLHLHVETSIIVGFYVKSILFLLLLDFPNSWIDKTLTGFGDALRLREGTTQCIVGWMPLMLENCSPVLADSDIVMPISCSDEGVYPQFSICDPNYRNECKGIFDKPFEQTCDYLQSFQSPQMKLVLNWISHIYGSNLTLLSDYIFNLASRVIGSWQGVGLEFNSTDGASSGGIIDESTWQIDEARFQKDESVYEMIKMTIGGRSGGGLAKGGSTDSKIGAKDEKQLLTNCSIILQDIGGSISDNKEYNRLKTTSRMSEDAKPTVTGFTISRNYWSEGVISMEIREDSFPLASVLEEEIGEYRQFFEREHPGRTFNCYSGYGVGLVDLTAIDGSVRSNVVMNFLQISIYDYISSRHPGGDLDAPEDGGSKDGFLDSDKLLSSNSILNWFSISPKASEKSVDPVEKSFEREGGAMVTFEDLLGHFGLDEQTVRWSLEDMLSRGLLRVVAEAEAGERECFELPQSFSSVGAARRSADGEEPGRLRTVAAVQGQGCIAEGSGEDERFGSGVNDMTVMLDFNSLLNKRAGSASVGVLGRQQSGSPKKSLTLSDLVEATRIETSGYSEEVFSDRLKRGDDGGFGGWQQVAERNRSADFDAQDDYEDEDEEDLNLNFPTGIITTTISFKSKDFSFDAKYNGSTASLDGASYSKLGENKSGSSVSGGNLPPMASFSETLLEKHCYFTAPVVLDEDSHGPDTSPGHSRPSREGEHSKYDIIRECELLIRATLQLNGAMAPAVLFGRVRTAIAAQSEGKTPGLDSADKSASGASQSSDTQQVLTWPQHVQAINNMVDRGEVYNKGGRLFLKGNSR</sequence>
<dbReference type="PROSITE" id="PS50069">
    <property type="entry name" value="CULLIN_2"/>
    <property type="match status" value="1"/>
</dbReference>
<evidence type="ECO:0000313" key="4">
    <source>
        <dbReference type="EMBL" id="KAJ1613109.1"/>
    </source>
</evidence>
<feature type="region of interest" description="Disordered" evidence="2">
    <location>
        <begin position="374"/>
        <end position="395"/>
    </location>
</feature>
<dbReference type="GO" id="GO:0005680">
    <property type="term" value="C:anaphase-promoting complex"/>
    <property type="evidence" value="ECO:0007669"/>
    <property type="project" value="TreeGrafter"/>
</dbReference>
<dbReference type="Proteomes" id="UP001067231">
    <property type="component" value="Unassembled WGS sequence"/>
</dbReference>
<comment type="caution">
    <text evidence="4">The sequence shown here is derived from an EMBL/GenBank/DDBJ whole genome shotgun (WGS) entry which is preliminary data.</text>
</comment>
<comment type="similarity">
    <text evidence="1">Belongs to the cullin family.</text>
</comment>